<comment type="caution">
    <text evidence="2">The sequence shown here is derived from an EMBL/GenBank/DDBJ whole genome shotgun (WGS) entry which is preliminary data.</text>
</comment>
<dbReference type="EMBL" id="RBKT01000001">
    <property type="protein sequence ID" value="RKR86483.1"/>
    <property type="molecule type" value="Genomic_DNA"/>
</dbReference>
<feature type="compositionally biased region" description="Basic and acidic residues" evidence="1">
    <location>
        <begin position="62"/>
        <end position="71"/>
    </location>
</feature>
<feature type="compositionally biased region" description="Low complexity" evidence="1">
    <location>
        <begin position="15"/>
        <end position="37"/>
    </location>
</feature>
<evidence type="ECO:0000313" key="2">
    <source>
        <dbReference type="EMBL" id="RKR86483.1"/>
    </source>
</evidence>
<feature type="compositionally biased region" description="Gly residues" evidence="1">
    <location>
        <begin position="38"/>
        <end position="58"/>
    </location>
</feature>
<organism evidence="2 3">
    <name type="scientific">Micromonospora pisi</name>
    <dbReference type="NCBI Taxonomy" id="589240"/>
    <lineage>
        <taxon>Bacteria</taxon>
        <taxon>Bacillati</taxon>
        <taxon>Actinomycetota</taxon>
        <taxon>Actinomycetes</taxon>
        <taxon>Micromonosporales</taxon>
        <taxon>Micromonosporaceae</taxon>
        <taxon>Micromonospora</taxon>
    </lineage>
</organism>
<evidence type="ECO:0000256" key="1">
    <source>
        <dbReference type="SAM" id="MobiDB-lite"/>
    </source>
</evidence>
<gene>
    <name evidence="2" type="ORF">BDK92_0713</name>
</gene>
<name>A0A495JCC5_9ACTN</name>
<accession>A0A495JCC5</accession>
<keyword evidence="3" id="KW-1185">Reference proteome</keyword>
<protein>
    <submittedName>
        <fullName evidence="2">Uncharacterized protein</fullName>
    </submittedName>
</protein>
<evidence type="ECO:0000313" key="3">
    <source>
        <dbReference type="Proteomes" id="UP000277671"/>
    </source>
</evidence>
<feature type="region of interest" description="Disordered" evidence="1">
    <location>
        <begin position="1"/>
        <end position="71"/>
    </location>
</feature>
<dbReference type="AlphaFoldDB" id="A0A495JCC5"/>
<sequence length="71" mass="6873">MWTVLGGRDITARNSPASTSPATTMATVRGSAARGRACSGGGLADGFGDQGGQLGDLGVGESDAHGGDVLP</sequence>
<reference evidence="2 3" key="1">
    <citation type="submission" date="2018-10" db="EMBL/GenBank/DDBJ databases">
        <title>Sequencing the genomes of 1000 actinobacteria strains.</title>
        <authorList>
            <person name="Klenk H.-P."/>
        </authorList>
    </citation>
    <scope>NUCLEOTIDE SEQUENCE [LARGE SCALE GENOMIC DNA]</scope>
    <source>
        <strain evidence="2 3">DSM 45175</strain>
    </source>
</reference>
<proteinExistence type="predicted"/>
<dbReference type="Proteomes" id="UP000277671">
    <property type="component" value="Unassembled WGS sequence"/>
</dbReference>